<dbReference type="RefSeq" id="WP_127017070.1">
    <property type="nucleotide sequence ID" value="NZ_CP016379.1"/>
</dbReference>
<sequence length="69" mass="8348">MRLNLEKIKSFLEERGWNEVLFARKLNLDYSYVYRVMRGQRGIGNKFIAGLLKFCEQENLDFRKFILLD</sequence>
<proteinExistence type="predicted"/>
<accession>A0A3S9SZD7</accession>
<dbReference type="GO" id="GO:0003677">
    <property type="term" value="F:DNA binding"/>
    <property type="evidence" value="ECO:0007669"/>
    <property type="project" value="InterPro"/>
</dbReference>
<reference evidence="1 2" key="1">
    <citation type="submission" date="2016-07" db="EMBL/GenBank/DDBJ databases">
        <title>Genome and transcriptome analysis of iron-reducing fermentative bacteria Anoxybacter fermentans.</title>
        <authorList>
            <person name="Zeng X."/>
            <person name="Shao Z."/>
        </authorList>
    </citation>
    <scope>NUCLEOTIDE SEQUENCE [LARGE SCALE GENOMIC DNA]</scope>
    <source>
        <strain evidence="1 2">DY22613</strain>
    </source>
</reference>
<gene>
    <name evidence="1" type="ORF">BBF96_10205</name>
</gene>
<dbReference type="EMBL" id="CP016379">
    <property type="protein sequence ID" value="AZR73723.1"/>
    <property type="molecule type" value="Genomic_DNA"/>
</dbReference>
<dbReference type="OrthoDB" id="1913010at2"/>
<dbReference type="KEGG" id="aft:BBF96_10205"/>
<dbReference type="AlphaFoldDB" id="A0A3S9SZD7"/>
<dbReference type="Proteomes" id="UP000267250">
    <property type="component" value="Chromosome"/>
</dbReference>
<protein>
    <recommendedName>
        <fullName evidence="3">HTH cro/C1-type domain-containing protein</fullName>
    </recommendedName>
</protein>
<evidence type="ECO:0000313" key="1">
    <source>
        <dbReference type="EMBL" id="AZR73723.1"/>
    </source>
</evidence>
<dbReference type="InterPro" id="IPR010982">
    <property type="entry name" value="Lambda_DNA-bd_dom_sf"/>
</dbReference>
<keyword evidence="2" id="KW-1185">Reference proteome</keyword>
<organism evidence="1 2">
    <name type="scientific">Anoxybacter fermentans</name>
    <dbReference type="NCBI Taxonomy" id="1323375"/>
    <lineage>
        <taxon>Bacteria</taxon>
        <taxon>Bacillati</taxon>
        <taxon>Bacillota</taxon>
        <taxon>Clostridia</taxon>
        <taxon>Halanaerobiales</taxon>
        <taxon>Anoxybacter</taxon>
    </lineage>
</organism>
<name>A0A3S9SZD7_9FIRM</name>
<evidence type="ECO:0008006" key="3">
    <source>
        <dbReference type="Google" id="ProtNLM"/>
    </source>
</evidence>
<dbReference type="SUPFAM" id="SSF47413">
    <property type="entry name" value="lambda repressor-like DNA-binding domains"/>
    <property type="match status" value="1"/>
</dbReference>
<evidence type="ECO:0000313" key="2">
    <source>
        <dbReference type="Proteomes" id="UP000267250"/>
    </source>
</evidence>